<protein>
    <submittedName>
        <fullName evidence="1">Altered inheritance of mitochondria protein</fullName>
    </submittedName>
</protein>
<dbReference type="Proteomes" id="UP000326582">
    <property type="component" value="Chromosome 1"/>
</dbReference>
<dbReference type="EMBL" id="CP038484">
    <property type="protein sequence ID" value="QFZ25719.1"/>
    <property type="molecule type" value="Genomic_DNA"/>
</dbReference>
<proteinExistence type="predicted"/>
<evidence type="ECO:0000313" key="1">
    <source>
        <dbReference type="EMBL" id="QFZ25719.1"/>
    </source>
</evidence>
<organism evidence="1 2">
    <name type="scientific">Clavispora lusitaniae</name>
    <name type="common">Candida lusitaniae</name>
    <dbReference type="NCBI Taxonomy" id="36911"/>
    <lineage>
        <taxon>Eukaryota</taxon>
        <taxon>Fungi</taxon>
        <taxon>Dikarya</taxon>
        <taxon>Ascomycota</taxon>
        <taxon>Saccharomycotina</taxon>
        <taxon>Pichiomycetes</taxon>
        <taxon>Metschnikowiaceae</taxon>
        <taxon>Clavispora</taxon>
    </lineage>
</organism>
<reference evidence="2" key="1">
    <citation type="journal article" date="2019" name="MBio">
        <title>Comparative genomics for the elucidation of multidrug resistance (MDR) in Candida lusitaniae.</title>
        <authorList>
            <person name="Kannan A."/>
            <person name="Asner S.A."/>
            <person name="Trachsel E."/>
            <person name="Kelly S."/>
            <person name="Parker J."/>
            <person name="Sanglard D."/>
        </authorList>
    </citation>
    <scope>NUCLEOTIDE SEQUENCE [LARGE SCALE GENOMIC DNA]</scope>
    <source>
        <strain evidence="2">P1</strain>
    </source>
</reference>
<evidence type="ECO:0000313" key="2">
    <source>
        <dbReference type="Proteomes" id="UP000326582"/>
    </source>
</evidence>
<name>A0ACD0WEN6_CLALS</name>
<sequence length="328" mass="35967">MQSRSLLRKINSSHGRFFSGVAKPVIDMTNKSLPLSTGNGPFVELPTVRPIGEPGTLLKIQLPQSSILNIRTTSVSAVNGNIMDVSSEPQSLTEDLQFHKVSSTSPMSLLVSGTASGSNNYSLIDVKKGDKWELADVDNLVAWSGYDLSVTPKKTGVRTSLLCEGKGFLVVNGYHNVLDVTVEENESILLSPSALIASNVHLDTTSKLGTTQYEFWKLNVGKVTVPHAVSSAFASMYRRLSDVYSRAKVSLRASLGLSRDIEGKFLYVLEKVKDAQKWLSLTIKCHVFNRAPLFYVVKGPARVLMVDKSQLPNTMNFTKTQIVEQSRS</sequence>
<gene>
    <name evidence="1" type="ORF">EJF14_10824</name>
</gene>
<accession>A0ACD0WEN6</accession>
<keyword evidence="2" id="KW-1185">Reference proteome</keyword>